<feature type="transmembrane region" description="Helical" evidence="7">
    <location>
        <begin position="156"/>
        <end position="178"/>
    </location>
</feature>
<dbReference type="OrthoDB" id="418595at2759"/>
<dbReference type="Proteomes" id="UP000000759">
    <property type="component" value="Chromosome 7"/>
</dbReference>
<dbReference type="SUPFAM" id="SSF144091">
    <property type="entry name" value="Rhomboid-like"/>
    <property type="match status" value="1"/>
</dbReference>
<dbReference type="GO" id="GO:0004252">
    <property type="term" value="F:serine-type endopeptidase activity"/>
    <property type="evidence" value="ECO:0007669"/>
    <property type="project" value="InterPro"/>
</dbReference>
<dbReference type="GeneID" id="7200367"/>
<evidence type="ECO:0000256" key="2">
    <source>
        <dbReference type="ARBA" id="ARBA00009045"/>
    </source>
</evidence>
<organism evidence="9 10">
    <name type="scientific">Phaeodactylum tricornutum (strain CCAP 1055/1)</name>
    <dbReference type="NCBI Taxonomy" id="556484"/>
    <lineage>
        <taxon>Eukaryota</taxon>
        <taxon>Sar</taxon>
        <taxon>Stramenopiles</taxon>
        <taxon>Ochrophyta</taxon>
        <taxon>Bacillariophyta</taxon>
        <taxon>Bacillariophyceae</taxon>
        <taxon>Bacillariophycidae</taxon>
        <taxon>Naviculales</taxon>
        <taxon>Phaeodactylaceae</taxon>
        <taxon>Phaeodactylum</taxon>
    </lineage>
</organism>
<dbReference type="InterPro" id="IPR035952">
    <property type="entry name" value="Rhomboid-like_sf"/>
</dbReference>
<keyword evidence="6 7" id="KW-0472">Membrane</keyword>
<dbReference type="Gene3D" id="1.20.1540.10">
    <property type="entry name" value="Rhomboid-like"/>
    <property type="match status" value="1"/>
</dbReference>
<name>B7FY64_PHATC</name>
<keyword evidence="3 7" id="KW-0812">Transmembrane</keyword>
<protein>
    <recommendedName>
        <fullName evidence="8">Peptidase S54 rhomboid domain-containing protein</fullName>
    </recommendedName>
</protein>
<dbReference type="eggNOG" id="KOG2980">
    <property type="taxonomic scope" value="Eukaryota"/>
</dbReference>
<evidence type="ECO:0000313" key="10">
    <source>
        <dbReference type="Proteomes" id="UP000000759"/>
    </source>
</evidence>
<dbReference type="STRING" id="556484.B7FY64"/>
<dbReference type="KEGG" id="pti:PHATRDRAFT_35318"/>
<reference evidence="10" key="2">
    <citation type="submission" date="2008-08" db="EMBL/GenBank/DDBJ databases">
        <authorList>
            <consortium name="Diatom Consortium"/>
            <person name="Grigoriev I."/>
            <person name="Grimwood J."/>
            <person name="Kuo A."/>
            <person name="Otillar R.P."/>
            <person name="Salamov A."/>
            <person name="Detter J.C."/>
            <person name="Lindquist E."/>
            <person name="Shapiro H."/>
            <person name="Lucas S."/>
            <person name="Glavina del Rio T."/>
            <person name="Pitluck S."/>
            <person name="Rokhsar D."/>
            <person name="Bowler C."/>
        </authorList>
    </citation>
    <scope>GENOME REANNOTATION</scope>
    <source>
        <strain evidence="10">CCAP 1055/1</strain>
    </source>
</reference>
<proteinExistence type="inferred from homology"/>
<evidence type="ECO:0000256" key="1">
    <source>
        <dbReference type="ARBA" id="ARBA00004141"/>
    </source>
</evidence>
<evidence type="ECO:0000313" key="9">
    <source>
        <dbReference type="EMBL" id="EEC48866.1"/>
    </source>
</evidence>
<evidence type="ECO:0000256" key="4">
    <source>
        <dbReference type="ARBA" id="ARBA00022801"/>
    </source>
</evidence>
<feature type="domain" description="Peptidase S54 rhomboid" evidence="8">
    <location>
        <begin position="154"/>
        <end position="300"/>
    </location>
</feature>
<evidence type="ECO:0000259" key="8">
    <source>
        <dbReference type="Pfam" id="PF01694"/>
    </source>
</evidence>
<dbReference type="OMA" id="LAYCEVW"/>
<dbReference type="InParanoid" id="B7FY64"/>
<gene>
    <name evidence="9" type="ORF">PHATRDRAFT_35318</name>
</gene>
<feature type="transmembrane region" description="Helical" evidence="7">
    <location>
        <begin position="198"/>
        <end position="216"/>
    </location>
</feature>
<dbReference type="RefSeq" id="XP_002179880.1">
    <property type="nucleotide sequence ID" value="XM_002179844.1"/>
</dbReference>
<dbReference type="PaxDb" id="2850-Phatr35318"/>
<dbReference type="GO" id="GO:0016020">
    <property type="term" value="C:membrane"/>
    <property type="evidence" value="ECO:0007669"/>
    <property type="project" value="UniProtKB-SubCell"/>
</dbReference>
<dbReference type="HOGENOM" id="CLU_887083_0_0_1"/>
<dbReference type="PANTHER" id="PTHR43731">
    <property type="entry name" value="RHOMBOID PROTEASE"/>
    <property type="match status" value="1"/>
</dbReference>
<dbReference type="Pfam" id="PF01694">
    <property type="entry name" value="Rhomboid"/>
    <property type="match status" value="1"/>
</dbReference>
<keyword evidence="4" id="KW-0378">Hydrolase</keyword>
<dbReference type="InterPro" id="IPR050925">
    <property type="entry name" value="Rhomboid_protease_S54"/>
</dbReference>
<accession>B7FY64</accession>
<reference evidence="9 10" key="1">
    <citation type="journal article" date="2008" name="Nature">
        <title>The Phaeodactylum genome reveals the evolutionary history of diatom genomes.</title>
        <authorList>
            <person name="Bowler C."/>
            <person name="Allen A.E."/>
            <person name="Badger J.H."/>
            <person name="Grimwood J."/>
            <person name="Jabbari K."/>
            <person name="Kuo A."/>
            <person name="Maheswari U."/>
            <person name="Martens C."/>
            <person name="Maumus F."/>
            <person name="Otillar R.P."/>
            <person name="Rayko E."/>
            <person name="Salamov A."/>
            <person name="Vandepoele K."/>
            <person name="Beszteri B."/>
            <person name="Gruber A."/>
            <person name="Heijde M."/>
            <person name="Katinka M."/>
            <person name="Mock T."/>
            <person name="Valentin K."/>
            <person name="Verret F."/>
            <person name="Berges J.A."/>
            <person name="Brownlee C."/>
            <person name="Cadoret J.P."/>
            <person name="Chiovitti A."/>
            <person name="Choi C.J."/>
            <person name="Coesel S."/>
            <person name="De Martino A."/>
            <person name="Detter J.C."/>
            <person name="Durkin C."/>
            <person name="Falciatore A."/>
            <person name="Fournet J."/>
            <person name="Haruta M."/>
            <person name="Huysman M.J."/>
            <person name="Jenkins B.D."/>
            <person name="Jiroutova K."/>
            <person name="Jorgensen R.E."/>
            <person name="Joubert Y."/>
            <person name="Kaplan A."/>
            <person name="Kroger N."/>
            <person name="Kroth P.G."/>
            <person name="La Roche J."/>
            <person name="Lindquist E."/>
            <person name="Lommer M."/>
            <person name="Martin-Jezequel V."/>
            <person name="Lopez P.J."/>
            <person name="Lucas S."/>
            <person name="Mangogna M."/>
            <person name="McGinnis K."/>
            <person name="Medlin L.K."/>
            <person name="Montsant A."/>
            <person name="Oudot-Le Secq M.P."/>
            <person name="Napoli C."/>
            <person name="Obornik M."/>
            <person name="Parker M.S."/>
            <person name="Petit J.L."/>
            <person name="Porcel B.M."/>
            <person name="Poulsen N."/>
            <person name="Robison M."/>
            <person name="Rychlewski L."/>
            <person name="Rynearson T.A."/>
            <person name="Schmutz J."/>
            <person name="Shapiro H."/>
            <person name="Siaut M."/>
            <person name="Stanley M."/>
            <person name="Sussman M.R."/>
            <person name="Taylor A.R."/>
            <person name="Vardi A."/>
            <person name="von Dassow P."/>
            <person name="Vyverman W."/>
            <person name="Willis A."/>
            <person name="Wyrwicz L.S."/>
            <person name="Rokhsar D.S."/>
            <person name="Weissenbach J."/>
            <person name="Armbrust E.V."/>
            <person name="Green B.R."/>
            <person name="Van de Peer Y."/>
            <person name="Grigoriev I.V."/>
        </authorList>
    </citation>
    <scope>NUCLEOTIDE SEQUENCE [LARGE SCALE GENOMIC DNA]</scope>
    <source>
        <strain evidence="9 10">CCAP 1055/1</strain>
    </source>
</reference>
<dbReference type="AlphaFoldDB" id="B7FY64"/>
<dbReference type="EMBL" id="CM000610">
    <property type="protein sequence ID" value="EEC48866.1"/>
    <property type="molecule type" value="Genomic_DNA"/>
</dbReference>
<evidence type="ECO:0000256" key="6">
    <source>
        <dbReference type="ARBA" id="ARBA00023136"/>
    </source>
</evidence>
<evidence type="ECO:0000256" key="3">
    <source>
        <dbReference type="ARBA" id="ARBA00022692"/>
    </source>
</evidence>
<keyword evidence="5 7" id="KW-1133">Transmembrane helix</keyword>
<sequence>MLQLQSWLRYCTLCFFFTFSLTSARFRSTSAALRVQGGSLTFGGEGSPFEANPHYSPSPRQYGKRPMLLGDVPDPSEPNNGGFYIEAQTFTYTNKPMSLLERFQRYASTLHESSPSVSIVSWASLAVFMLWRVPAVRPILQKHFVVNRLNLQSGRLLTLFLSSVSHIGFYHLAVNIAALLSLGPVVQRMLFSQSRWPLWPLIVGAASVSSVAFLALDRSGQGSCLGLSGVTVALLAVFARMYPTHVLGILLAGVIPIRLQASQLLQLVFIWSLFGSVAQIHSQVAHSAHLGGILFGLAYCEVWKRRFFLRPYIAQFLVRFRRKHRRL</sequence>
<keyword evidence="10" id="KW-1185">Reference proteome</keyword>
<comment type="subcellular location">
    <subcellularLocation>
        <location evidence="1">Membrane</location>
        <topology evidence="1">Multi-pass membrane protein</topology>
    </subcellularLocation>
</comment>
<comment type="similarity">
    <text evidence="2">Belongs to the peptidase S54 family.</text>
</comment>
<dbReference type="PANTHER" id="PTHR43731:SF14">
    <property type="entry name" value="PRESENILIN-ASSOCIATED RHOMBOID-LIKE PROTEIN, MITOCHONDRIAL"/>
    <property type="match status" value="1"/>
</dbReference>
<dbReference type="InterPro" id="IPR022764">
    <property type="entry name" value="Peptidase_S54_rhomboid_dom"/>
</dbReference>
<feature type="transmembrane region" description="Helical" evidence="7">
    <location>
        <begin position="223"/>
        <end position="242"/>
    </location>
</feature>
<evidence type="ECO:0000256" key="7">
    <source>
        <dbReference type="SAM" id="Phobius"/>
    </source>
</evidence>
<evidence type="ECO:0000256" key="5">
    <source>
        <dbReference type="ARBA" id="ARBA00022989"/>
    </source>
</evidence>